<reference evidence="9" key="1">
    <citation type="submission" date="2018-08" db="EMBL/GenBank/DDBJ databases">
        <authorList>
            <person name="Cornetti L."/>
        </authorList>
    </citation>
    <scope>NUCLEOTIDE SEQUENCE</scope>
    <source>
        <strain evidence="9">DE-FRO-2-1</strain>
    </source>
</reference>
<evidence type="ECO:0000256" key="2">
    <source>
        <dbReference type="ARBA" id="ARBA00008320"/>
    </source>
</evidence>
<feature type="compositionally biased region" description="Basic and acidic residues" evidence="8">
    <location>
        <begin position="583"/>
        <end position="594"/>
    </location>
</feature>
<feature type="compositionally biased region" description="Acidic residues" evidence="8">
    <location>
        <begin position="956"/>
        <end position="968"/>
    </location>
</feature>
<feature type="region of interest" description="Disordered" evidence="8">
    <location>
        <begin position="951"/>
        <end position="982"/>
    </location>
</feature>
<organism evidence="9">
    <name type="scientific">Moina brachiata</name>
    <dbReference type="NCBI Taxonomy" id="675436"/>
    <lineage>
        <taxon>Eukaryota</taxon>
        <taxon>Metazoa</taxon>
        <taxon>Ecdysozoa</taxon>
        <taxon>Arthropoda</taxon>
        <taxon>Crustacea</taxon>
        <taxon>Branchiopoda</taxon>
        <taxon>Diplostraca</taxon>
        <taxon>Cladocera</taxon>
        <taxon>Anomopoda</taxon>
        <taxon>Moinidae</taxon>
        <taxon>Moina</taxon>
    </lineage>
</organism>
<keyword evidence="5" id="KW-0539">Nucleus</keyword>
<dbReference type="InterPro" id="IPR017423">
    <property type="entry name" value="TRM6"/>
</dbReference>
<dbReference type="AlphaFoldDB" id="A0A4Y7NKN6"/>
<evidence type="ECO:0000256" key="1">
    <source>
        <dbReference type="ARBA" id="ARBA00004123"/>
    </source>
</evidence>
<dbReference type="GO" id="GO:0030488">
    <property type="term" value="P:tRNA methylation"/>
    <property type="evidence" value="ECO:0007669"/>
    <property type="project" value="InterPro"/>
</dbReference>
<evidence type="ECO:0000256" key="8">
    <source>
        <dbReference type="SAM" id="MobiDB-lite"/>
    </source>
</evidence>
<dbReference type="PANTHER" id="PTHR12945:SF0">
    <property type="entry name" value="TRNA (ADENINE(58)-N(1))-METHYLTRANSFERASE NON-CATALYTIC SUBUNIT TRM6"/>
    <property type="match status" value="1"/>
</dbReference>
<sequence>MDVISSNDYVVVKRVSNLNLHQLPKKDGKPWVVKVGRDKINLSSAVGKPFGMFKIIHKKGAADLEPTDSGTEMKKELLKDVQSGESNQTIWDDGTSQQLKKDDIEEMREQGITGSGIVSQLLENSKTFQNKTEFSQEKYVNKKEEKYSEWLEILRPNIRYVSKIYHMQDATKILNLRPDMIAMILSWANIKCNGTFGIFDGGCQGLITAAVLDRLQGQGTVWSFFSDKATAPKQAVRAMNFTSIQMKPLRYCSLSRLKEAVNAKTKDVATEETPAKMRKLDEESGPPPGLLSLDGLIVVSKKPDTIAKELVKLVAPSGNFAIYSPYLEPMSETYAQLRDADYAINLKLVEAWLRNYQVLPHRTHPEVMMSGTGGYILSGIRVVASGPKRLSSWQAAIEKRGLKPGSRNCASHFLESEILKGRDIHGTFYPYGRWRLKDDAVPTLNLGPAQENSLDCATRDTENSLPCQPELNYNREKTSYFAAKREAFNSWLEIVPGLTQHSKLCARHFDETDLKKGVVIGGDFYPFKAWRLRNGAVPKCHLGGLDHTYFMMSGPANVANLAHDTSETIDYDVTMDETPEPADSTREPRPEDSRSAVVIPETSSNALENGDVIMEDPTVPLSSGSNTENLPTALDKKQCSAQVKLVSVGLTQQFLDELPKNVPLPDKDWFWVLNKARKQASCSVHIPLNDQMFIKTVIITSPTTLTFLANGKPLKLPNLQTTFKDHLSLYKAINRFSSAVLCQGLRDPSLKKIEPSNGSSATKNKDGTIRSNNCTIVSIPGNVCRKCKEVSAYLLKNVQRLLAKSARTKDEEKYLKRKISRYSIRLEKRKQLISSLKKELSEAKAESQKQSITHLMQQLNPMEKTILRLLITRSSLQCGDPKGARYGDSVMNHCSLFWLKNPPTYKFLRKNKIIPLPSESTIANYIKMNKDRLENIDSDYVRNLIGLKSKEARDGQEEEPPDVSESVEAETSADIREATNAGTSQVPLYTDIEIILT</sequence>
<dbReference type="PANTHER" id="PTHR12945">
    <property type="entry name" value="TRANSLATION INITIATION FACTOR EIF3-RELATED"/>
    <property type="match status" value="1"/>
</dbReference>
<dbReference type="EMBL" id="LR023538">
    <property type="protein sequence ID" value="SVE93157.1"/>
    <property type="molecule type" value="mRNA"/>
</dbReference>
<name>A0A4Y7NKN6_9CRUS</name>
<protein>
    <recommendedName>
        <fullName evidence="3">tRNA (adenine(58)-N(1))-methyltransferase non-catalytic subunit TRM6</fullName>
    </recommendedName>
    <alternativeName>
        <fullName evidence="6">tRNA(m1A58)-methyltransferase subunit TRM6</fullName>
    </alternativeName>
</protein>
<dbReference type="GO" id="GO:0005634">
    <property type="term" value="C:nucleus"/>
    <property type="evidence" value="ECO:0007669"/>
    <property type="project" value="UniProtKB-SubCell"/>
</dbReference>
<dbReference type="GO" id="GO:0031515">
    <property type="term" value="C:tRNA (m1A) methyltransferase complex"/>
    <property type="evidence" value="ECO:0007669"/>
    <property type="project" value="InterPro"/>
</dbReference>
<evidence type="ECO:0000256" key="3">
    <source>
        <dbReference type="ARBA" id="ARBA00021704"/>
    </source>
</evidence>
<comment type="subcellular location">
    <subcellularLocation>
        <location evidence="1">Nucleus</location>
    </subcellularLocation>
</comment>
<dbReference type="Gene3D" id="3.40.50.150">
    <property type="entry name" value="Vaccinia Virus protein VP39"/>
    <property type="match status" value="1"/>
</dbReference>
<gene>
    <name evidence="9" type="primary">EOG090X0AAB</name>
</gene>
<accession>A0A4Y7NKN6</accession>
<evidence type="ECO:0000313" key="9">
    <source>
        <dbReference type="EMBL" id="SVE93157.1"/>
    </source>
</evidence>
<evidence type="ECO:0000256" key="7">
    <source>
        <dbReference type="SAM" id="Coils"/>
    </source>
</evidence>
<feature type="region of interest" description="Disordered" evidence="8">
    <location>
        <begin position="575"/>
        <end position="596"/>
    </location>
</feature>
<comment type="similarity">
    <text evidence="2">Belongs to the TRM6/GCD10 family.</text>
</comment>
<evidence type="ECO:0000256" key="5">
    <source>
        <dbReference type="ARBA" id="ARBA00023242"/>
    </source>
</evidence>
<evidence type="ECO:0000256" key="4">
    <source>
        <dbReference type="ARBA" id="ARBA00022694"/>
    </source>
</evidence>
<dbReference type="InterPro" id="IPR029063">
    <property type="entry name" value="SAM-dependent_MTases_sf"/>
</dbReference>
<evidence type="ECO:0000256" key="6">
    <source>
        <dbReference type="ARBA" id="ARBA00032319"/>
    </source>
</evidence>
<dbReference type="Pfam" id="PF04189">
    <property type="entry name" value="Gcd10p"/>
    <property type="match status" value="1"/>
</dbReference>
<proteinExistence type="evidence at transcript level"/>
<feature type="coiled-coil region" evidence="7">
    <location>
        <begin position="826"/>
        <end position="853"/>
    </location>
</feature>
<keyword evidence="4" id="KW-0819">tRNA processing</keyword>
<keyword evidence="7" id="KW-0175">Coiled coil</keyword>